<gene>
    <name evidence="1" type="ORF">METZ01_LOCUS512007</name>
</gene>
<accession>A0A383ERT2</accession>
<organism evidence="1">
    <name type="scientific">marine metagenome</name>
    <dbReference type="NCBI Taxonomy" id="408172"/>
    <lineage>
        <taxon>unclassified sequences</taxon>
        <taxon>metagenomes</taxon>
        <taxon>ecological metagenomes</taxon>
    </lineage>
</organism>
<reference evidence="1" key="1">
    <citation type="submission" date="2018-05" db="EMBL/GenBank/DDBJ databases">
        <authorList>
            <person name="Lanie J.A."/>
            <person name="Ng W.-L."/>
            <person name="Kazmierczak K.M."/>
            <person name="Andrzejewski T.M."/>
            <person name="Davidsen T.M."/>
            <person name="Wayne K.J."/>
            <person name="Tettelin H."/>
            <person name="Glass J.I."/>
            <person name="Rusch D."/>
            <person name="Podicherti R."/>
            <person name="Tsui H.-C.T."/>
            <person name="Winkler M.E."/>
        </authorList>
    </citation>
    <scope>NUCLEOTIDE SEQUENCE</scope>
</reference>
<dbReference type="EMBL" id="UINC01228013">
    <property type="protein sequence ID" value="SVE59153.1"/>
    <property type="molecule type" value="Genomic_DNA"/>
</dbReference>
<dbReference type="AlphaFoldDB" id="A0A383ERT2"/>
<proteinExistence type="predicted"/>
<name>A0A383ERT2_9ZZZZ</name>
<evidence type="ECO:0000313" key="1">
    <source>
        <dbReference type="EMBL" id="SVE59153.1"/>
    </source>
</evidence>
<protein>
    <submittedName>
        <fullName evidence="1">Uncharacterized protein</fullName>
    </submittedName>
</protein>
<sequence>MSEELEHIVDRWVKVDWEDPRLAPESKERFSNVVTELLEIIQNETV</sequence>